<evidence type="ECO:0000313" key="3">
    <source>
        <dbReference type="EMBL" id="RKK05416.1"/>
    </source>
</evidence>
<proteinExistence type="inferred from homology"/>
<evidence type="ECO:0000313" key="5">
    <source>
        <dbReference type="Proteomes" id="UP000274097"/>
    </source>
</evidence>
<dbReference type="EMBL" id="RAQU01000016">
    <property type="protein sequence ID" value="RKK05416.1"/>
    <property type="molecule type" value="Genomic_DNA"/>
</dbReference>
<keyword evidence="2" id="KW-0732">Signal</keyword>
<evidence type="ECO:0000313" key="4">
    <source>
        <dbReference type="EMBL" id="RMI19647.1"/>
    </source>
</evidence>
<comment type="similarity">
    <text evidence="1">Belongs to the OmpW/AlkL family.</text>
</comment>
<dbReference type="Gene3D" id="2.40.160.20">
    <property type="match status" value="1"/>
</dbReference>
<dbReference type="AlphaFoldDB" id="A0A3A9JNI7"/>
<dbReference type="InterPro" id="IPR005618">
    <property type="entry name" value="OMPW"/>
</dbReference>
<evidence type="ECO:0000256" key="2">
    <source>
        <dbReference type="SAM" id="SignalP"/>
    </source>
</evidence>
<accession>A0A3A9JNI7</accession>
<dbReference type="InParanoid" id="A0A3A9JNI7"/>
<feature type="chain" id="PRO_5017326257" evidence="2">
    <location>
        <begin position="33"/>
        <end position="235"/>
    </location>
</feature>
<dbReference type="EMBL" id="RFLX01000017">
    <property type="protein sequence ID" value="RMI19647.1"/>
    <property type="molecule type" value="Genomic_DNA"/>
</dbReference>
<sequence length="235" mass="25171">MIMRLQALGVRGGLSALALAMAICGPAPRAMAQDAPAPAGEREHFFLRLGYGLVQYETSGRASVFGTPVDNAKIAFGQHSSAIFEAGWRFAPSWSVSVLTGLPPTVGLEGRGAFEPFGRLSKVTYGSTMLGLQYHPLQFGRFDPYVGAGIDHTAILNTSGGSLPGLQVKDAFGPVLQAGFEFGLTENLAFYADLRKVWLKFRAKAMVPDPVAPYPVQVTVTPNPTVFSIGLTYRF</sequence>
<dbReference type="SUPFAM" id="SSF56925">
    <property type="entry name" value="OMPA-like"/>
    <property type="match status" value="1"/>
</dbReference>
<name>A0A3A9JNI7_9PROT</name>
<dbReference type="PANTHER" id="PTHR36920:SF1">
    <property type="entry name" value="OUTER MEMBRANE PROTEIN W"/>
    <property type="match status" value="1"/>
</dbReference>
<dbReference type="Pfam" id="PF03922">
    <property type="entry name" value="OmpW"/>
    <property type="match status" value="1"/>
</dbReference>
<dbReference type="GO" id="GO:0019867">
    <property type="term" value="C:outer membrane"/>
    <property type="evidence" value="ECO:0007669"/>
    <property type="project" value="InterPro"/>
</dbReference>
<dbReference type="GO" id="GO:0055085">
    <property type="term" value="P:transmembrane transport"/>
    <property type="evidence" value="ECO:0007669"/>
    <property type="project" value="TreeGrafter"/>
</dbReference>
<organism evidence="3 6">
    <name type="scientific">Teichococcus wenyumeiae</name>
    <dbReference type="NCBI Taxonomy" id="2478470"/>
    <lineage>
        <taxon>Bacteria</taxon>
        <taxon>Pseudomonadati</taxon>
        <taxon>Pseudomonadota</taxon>
        <taxon>Alphaproteobacteria</taxon>
        <taxon>Acetobacterales</taxon>
        <taxon>Roseomonadaceae</taxon>
        <taxon>Roseomonas</taxon>
    </lineage>
</organism>
<dbReference type="Proteomes" id="UP000278036">
    <property type="component" value="Unassembled WGS sequence"/>
</dbReference>
<evidence type="ECO:0000313" key="6">
    <source>
        <dbReference type="Proteomes" id="UP000278036"/>
    </source>
</evidence>
<comment type="caution">
    <text evidence="3">The sequence shown here is derived from an EMBL/GenBank/DDBJ whole genome shotgun (WGS) entry which is preliminary data.</text>
</comment>
<keyword evidence="5" id="KW-1185">Reference proteome</keyword>
<feature type="signal peptide" evidence="2">
    <location>
        <begin position="1"/>
        <end position="32"/>
    </location>
</feature>
<dbReference type="PANTHER" id="PTHR36920">
    <property type="match status" value="1"/>
</dbReference>
<reference evidence="3 6" key="1">
    <citation type="submission" date="2018-09" db="EMBL/GenBank/DDBJ databases">
        <title>Roseomonas sp. nov., isolated from feces of Tibetan antelopes in the Qinghai-Tibet plateau, China.</title>
        <authorList>
            <person name="Tian Z."/>
        </authorList>
    </citation>
    <scope>NUCLEOTIDE SEQUENCE [LARGE SCALE GENOMIC DNA]</scope>
    <source>
        <strain evidence="4 5">Z23</strain>
        <strain evidence="3 6">Z24</strain>
    </source>
</reference>
<protein>
    <submittedName>
        <fullName evidence="3">OmpW family protein</fullName>
    </submittedName>
</protein>
<evidence type="ECO:0000256" key="1">
    <source>
        <dbReference type="ARBA" id="ARBA00009330"/>
    </source>
</evidence>
<gene>
    <name evidence="3" type="ORF">D6Z83_04195</name>
    <name evidence="4" type="ORF">EBE87_19430</name>
</gene>
<dbReference type="InterPro" id="IPR011250">
    <property type="entry name" value="OMP/PagP_B-barrel"/>
</dbReference>
<dbReference type="Proteomes" id="UP000274097">
    <property type="component" value="Unassembled WGS sequence"/>
</dbReference>